<organism evidence="1 2">
    <name type="scientific">Methyloceanibacter marginalis</name>
    <dbReference type="NCBI Taxonomy" id="1774971"/>
    <lineage>
        <taxon>Bacteria</taxon>
        <taxon>Pseudomonadati</taxon>
        <taxon>Pseudomonadota</taxon>
        <taxon>Alphaproteobacteria</taxon>
        <taxon>Hyphomicrobiales</taxon>
        <taxon>Hyphomicrobiaceae</taxon>
        <taxon>Methyloceanibacter</taxon>
    </lineage>
</organism>
<dbReference type="Proteomes" id="UP000095042">
    <property type="component" value="Unassembled WGS sequence"/>
</dbReference>
<comment type="caution">
    <text evidence="1">The sequence shown here is derived from an EMBL/GenBank/DDBJ whole genome shotgun (WGS) entry which is preliminary data.</text>
</comment>
<gene>
    <name evidence="1" type="ORF">AUC71_03060</name>
</gene>
<keyword evidence="2" id="KW-1185">Reference proteome</keyword>
<proteinExistence type="predicted"/>
<evidence type="ECO:0000313" key="1">
    <source>
        <dbReference type="EMBL" id="ODS01617.1"/>
    </source>
</evidence>
<sequence length="66" mass="6706">MVLAALPDLVVSPWSAAGEAFLVNGDGKAFAGASGRALARIRTVSVMNNACAARIGYSLLVTLWGG</sequence>
<protein>
    <submittedName>
        <fullName evidence="1">Uncharacterized protein</fullName>
    </submittedName>
</protein>
<dbReference type="EMBL" id="LPWD01000424">
    <property type="protein sequence ID" value="ODS01617.1"/>
    <property type="molecule type" value="Genomic_DNA"/>
</dbReference>
<accession>A0A1E3W954</accession>
<evidence type="ECO:0000313" key="2">
    <source>
        <dbReference type="Proteomes" id="UP000095042"/>
    </source>
</evidence>
<reference evidence="1 2" key="1">
    <citation type="journal article" date="2016" name="Environ. Microbiol.">
        <title>New Methyloceanibacter diversity from North Sea sediments includes methanotroph containing solely the soluble methane monooxygenase.</title>
        <authorList>
            <person name="Vekeman B."/>
            <person name="Kerckhof F.M."/>
            <person name="Cremers G."/>
            <person name="de Vos P."/>
            <person name="Vandamme P."/>
            <person name="Boon N."/>
            <person name="Op den Camp H.J."/>
            <person name="Heylen K."/>
        </authorList>
    </citation>
    <scope>NUCLEOTIDE SEQUENCE [LARGE SCALE GENOMIC DNA]</scope>
    <source>
        <strain evidence="1 2">R-67177</strain>
    </source>
</reference>
<name>A0A1E3W954_9HYPH</name>
<dbReference type="AlphaFoldDB" id="A0A1E3W954"/>